<dbReference type="PANTHER" id="PTHR48098:SF3">
    <property type="entry name" value="IRON(III) ENTEROBACTIN ESTERASE"/>
    <property type="match status" value="1"/>
</dbReference>
<accession>A0A0K9YW39</accession>
<dbReference type="InterPro" id="IPR000801">
    <property type="entry name" value="Esterase-like"/>
</dbReference>
<dbReference type="OrthoDB" id="9803578at2"/>
<evidence type="ECO:0000313" key="3">
    <source>
        <dbReference type="Proteomes" id="UP000036834"/>
    </source>
</evidence>
<sequence length="244" mass="27817">MSDYVKRTIMKEEVPSIHLDSPRSVKVYLPPGYNELLSYPVVYCQDGNDFFTMGRIATIANQLILDEGIEPFIVVGVSVDRSKRTSEYSPVGSRNAAYKRFFIEELVPYIEERYPIRREAASRVVAGDSLGGTVALHLALDNPEYFSQVLALSGAFFQTTLDEIDHQSTLSWLRIWMVVGLDETAVETHMGTFDFVEWNQLAKKAMHAKQADLSYREKPGNHVWGLWQKELPDALRHFFPAPRL</sequence>
<dbReference type="AlphaFoldDB" id="A0A0K9YW39"/>
<evidence type="ECO:0000313" key="1">
    <source>
        <dbReference type="EMBL" id="GED72767.1"/>
    </source>
</evidence>
<dbReference type="Proteomes" id="UP000319578">
    <property type="component" value="Unassembled WGS sequence"/>
</dbReference>
<evidence type="ECO:0000313" key="4">
    <source>
        <dbReference type="Proteomes" id="UP000319578"/>
    </source>
</evidence>
<dbReference type="InterPro" id="IPR029058">
    <property type="entry name" value="AB_hydrolase_fold"/>
</dbReference>
<keyword evidence="4" id="KW-1185">Reference proteome</keyword>
<dbReference type="RefSeq" id="WP_049738933.1">
    <property type="nucleotide sequence ID" value="NZ_BJON01000034.1"/>
</dbReference>
<dbReference type="PATRIC" id="fig|54915.3.peg.1746"/>
<dbReference type="Gene3D" id="3.40.50.1820">
    <property type="entry name" value="alpha/beta hydrolase"/>
    <property type="match status" value="1"/>
</dbReference>
<reference evidence="3" key="1">
    <citation type="submission" date="2015-07" db="EMBL/GenBank/DDBJ databases">
        <title>Genome sequencing project for genomic taxonomy and phylogenomics of Bacillus-like bacteria.</title>
        <authorList>
            <person name="Liu B."/>
            <person name="Wang J."/>
            <person name="Zhu Y."/>
            <person name="Liu G."/>
            <person name="Chen Q."/>
            <person name="Chen Z."/>
            <person name="Lan J."/>
            <person name="Che J."/>
            <person name="Ge C."/>
            <person name="Shi H."/>
            <person name="Pan Z."/>
            <person name="Liu X."/>
        </authorList>
    </citation>
    <scope>NUCLEOTIDE SEQUENCE [LARGE SCALE GENOMIC DNA]</scope>
    <source>
        <strain evidence="3">DSM 9887</strain>
    </source>
</reference>
<organism evidence="2 3">
    <name type="scientific">Brevibacillus reuszeri</name>
    <dbReference type="NCBI Taxonomy" id="54915"/>
    <lineage>
        <taxon>Bacteria</taxon>
        <taxon>Bacillati</taxon>
        <taxon>Bacillota</taxon>
        <taxon>Bacilli</taxon>
        <taxon>Bacillales</taxon>
        <taxon>Paenibacillaceae</taxon>
        <taxon>Brevibacillus</taxon>
    </lineage>
</organism>
<dbReference type="PANTHER" id="PTHR48098">
    <property type="entry name" value="ENTEROCHELIN ESTERASE-RELATED"/>
    <property type="match status" value="1"/>
</dbReference>
<comment type="caution">
    <text evidence="2">The sequence shown here is derived from an EMBL/GenBank/DDBJ whole genome shotgun (WGS) entry which is preliminary data.</text>
</comment>
<proteinExistence type="predicted"/>
<name>A0A0K9YW39_9BACL</name>
<dbReference type="STRING" id="54915.ADS79_13715"/>
<evidence type="ECO:0000313" key="2">
    <source>
        <dbReference type="EMBL" id="KNB72886.1"/>
    </source>
</evidence>
<gene>
    <name evidence="2" type="ORF">ADS79_13715</name>
    <name evidence="1" type="ORF">BRE01_64690</name>
</gene>
<reference evidence="1 4" key="3">
    <citation type="submission" date="2019-06" db="EMBL/GenBank/DDBJ databases">
        <title>Whole genome shotgun sequence of Brevibacillus reuszeri NBRC 15719.</title>
        <authorList>
            <person name="Hosoyama A."/>
            <person name="Uohara A."/>
            <person name="Ohji S."/>
            <person name="Ichikawa N."/>
        </authorList>
    </citation>
    <scope>NUCLEOTIDE SEQUENCE [LARGE SCALE GENOMIC DNA]</scope>
    <source>
        <strain evidence="1 4">NBRC 15719</strain>
    </source>
</reference>
<reference evidence="2" key="2">
    <citation type="submission" date="2015-07" db="EMBL/GenBank/DDBJ databases">
        <title>MeaNS - Measles Nucleotide Surveillance Program.</title>
        <authorList>
            <person name="Tran T."/>
            <person name="Druce J."/>
        </authorList>
    </citation>
    <scope>NUCLEOTIDE SEQUENCE</scope>
    <source>
        <strain evidence="2">DSM 9887</strain>
    </source>
</reference>
<dbReference type="Pfam" id="PF00756">
    <property type="entry name" value="Esterase"/>
    <property type="match status" value="1"/>
</dbReference>
<dbReference type="SUPFAM" id="SSF53474">
    <property type="entry name" value="alpha/beta-Hydrolases"/>
    <property type="match status" value="1"/>
</dbReference>
<dbReference type="EMBL" id="BJON01000034">
    <property type="protein sequence ID" value="GED72767.1"/>
    <property type="molecule type" value="Genomic_DNA"/>
</dbReference>
<dbReference type="EMBL" id="LGIQ01000007">
    <property type="protein sequence ID" value="KNB72886.1"/>
    <property type="molecule type" value="Genomic_DNA"/>
</dbReference>
<dbReference type="InterPro" id="IPR050583">
    <property type="entry name" value="Mycobacterial_A85_antigen"/>
</dbReference>
<protein>
    <submittedName>
        <fullName evidence="2">Enterochelin esterase</fullName>
    </submittedName>
</protein>
<dbReference type="Proteomes" id="UP000036834">
    <property type="component" value="Unassembled WGS sequence"/>
</dbReference>